<keyword evidence="2" id="KW-1185">Reference proteome</keyword>
<protein>
    <submittedName>
        <fullName evidence="1">Integrase</fullName>
    </submittedName>
</protein>
<reference evidence="1 2" key="1">
    <citation type="submission" date="2017-06" db="EMBL/GenBank/DDBJ databases">
        <title>Complete genome sequence of Paenibacillus donghaensis KCTC 13049T isolated from East Sea sediment, South Korea.</title>
        <authorList>
            <person name="Jung B.K."/>
            <person name="Hong S.-J."/>
            <person name="Shin J.-H."/>
        </authorList>
    </citation>
    <scope>NUCLEOTIDE SEQUENCE [LARGE SCALE GENOMIC DNA]</scope>
    <source>
        <strain evidence="1 2">KCTC 13049</strain>
    </source>
</reference>
<dbReference type="EMBL" id="CP021780">
    <property type="protein sequence ID" value="ASA26317.1"/>
    <property type="molecule type" value="Genomic_DNA"/>
</dbReference>
<name>A0A2Z2KJX7_9BACL</name>
<accession>A0A2Z2KJX7</accession>
<sequence>MSKSRKRTPADNAPIESFHSNSKTSYLEDLRCTTTAIDEQIIRDYL</sequence>
<proteinExistence type="predicted"/>
<organism evidence="1 2">
    <name type="scientific">Paenibacillus donghaensis</name>
    <dbReference type="NCBI Taxonomy" id="414771"/>
    <lineage>
        <taxon>Bacteria</taxon>
        <taxon>Bacillati</taxon>
        <taxon>Bacillota</taxon>
        <taxon>Bacilli</taxon>
        <taxon>Bacillales</taxon>
        <taxon>Paenibacillaceae</taxon>
        <taxon>Paenibacillus</taxon>
    </lineage>
</organism>
<dbReference type="Proteomes" id="UP000249890">
    <property type="component" value="Chromosome"/>
</dbReference>
<evidence type="ECO:0000313" key="2">
    <source>
        <dbReference type="Proteomes" id="UP000249890"/>
    </source>
</evidence>
<evidence type="ECO:0000313" key="1">
    <source>
        <dbReference type="EMBL" id="ASA26317.1"/>
    </source>
</evidence>
<dbReference type="KEGG" id="pdh:B9T62_12950"/>
<dbReference type="AlphaFoldDB" id="A0A2Z2KJX7"/>
<gene>
    <name evidence="1" type="ORF">B9T62_12950</name>
</gene>